<comment type="caution">
    <text evidence="8">The sequence shown here is derived from an EMBL/GenBank/DDBJ whole genome shotgun (WGS) entry which is preliminary data.</text>
</comment>
<feature type="transmembrane region" description="Helical" evidence="6">
    <location>
        <begin position="141"/>
        <end position="159"/>
    </location>
</feature>
<evidence type="ECO:0000256" key="2">
    <source>
        <dbReference type="ARBA" id="ARBA00022692"/>
    </source>
</evidence>
<name>A0A5D4JIF3_9ACTN</name>
<evidence type="ECO:0000256" key="5">
    <source>
        <dbReference type="SAM" id="MobiDB-lite"/>
    </source>
</evidence>
<organism evidence="8 9">
    <name type="scientific">Streptomyces parvus</name>
    <dbReference type="NCBI Taxonomy" id="66428"/>
    <lineage>
        <taxon>Bacteria</taxon>
        <taxon>Bacillati</taxon>
        <taxon>Actinomycetota</taxon>
        <taxon>Actinomycetes</taxon>
        <taxon>Kitasatosporales</taxon>
        <taxon>Streptomycetaceae</taxon>
        <taxon>Streptomyces</taxon>
    </lineage>
</organism>
<keyword evidence="4 6" id="KW-0472">Membrane</keyword>
<reference evidence="8 9" key="1">
    <citation type="submission" date="2019-08" db="EMBL/GenBank/DDBJ databases">
        <title>Draft genome for granaticin producer strain Streptomyces parvus C05.</title>
        <authorList>
            <person name="Gonzalez-Pimentel J.L."/>
        </authorList>
    </citation>
    <scope>NUCLEOTIDE SEQUENCE [LARGE SCALE GENOMIC DNA]</scope>
    <source>
        <strain evidence="8 9">C05</strain>
    </source>
</reference>
<keyword evidence="2 6" id="KW-0812">Transmembrane</keyword>
<evidence type="ECO:0000256" key="3">
    <source>
        <dbReference type="ARBA" id="ARBA00022989"/>
    </source>
</evidence>
<evidence type="ECO:0000256" key="6">
    <source>
        <dbReference type="SAM" id="Phobius"/>
    </source>
</evidence>
<keyword evidence="3 6" id="KW-1133">Transmembrane helix</keyword>
<dbReference type="InterPro" id="IPR004869">
    <property type="entry name" value="MMPL_dom"/>
</dbReference>
<proteinExistence type="predicted"/>
<protein>
    <submittedName>
        <fullName evidence="8">MMPL family transporter</fullName>
    </submittedName>
</protein>
<keyword evidence="9" id="KW-1185">Reference proteome</keyword>
<evidence type="ECO:0000256" key="4">
    <source>
        <dbReference type="ARBA" id="ARBA00023136"/>
    </source>
</evidence>
<gene>
    <name evidence="8" type="ORF">FY004_06945</name>
</gene>
<sequence length="225" mass="22923">MGGQSSAAGCGSGLRTAPRAERRSPAPGPAGRCALRGRARVERHFPAGTASPLTIVAPAAGASGVRNQVAATPGVASSVIVPSGAEGRVLVLATLSDTPDSARARETVTRLRASLAGTGVLVGGQSAQHADLQEASVRGQLLITPLVLLVVLVLLVLLLRCVPAAVASGRGGLGQSVHRLRGSGACLSSGYRRQRDRARGDAVLLRLSCRARSGLKHLPRPPDPQ</sequence>
<evidence type="ECO:0000313" key="9">
    <source>
        <dbReference type="Proteomes" id="UP000323242"/>
    </source>
</evidence>
<dbReference type="Proteomes" id="UP000323242">
    <property type="component" value="Unassembled WGS sequence"/>
</dbReference>
<accession>A0A5D4JIF3</accession>
<evidence type="ECO:0000256" key="1">
    <source>
        <dbReference type="ARBA" id="ARBA00004141"/>
    </source>
</evidence>
<evidence type="ECO:0000313" key="8">
    <source>
        <dbReference type="EMBL" id="TYR65277.1"/>
    </source>
</evidence>
<dbReference type="GO" id="GO:0016020">
    <property type="term" value="C:membrane"/>
    <property type="evidence" value="ECO:0007669"/>
    <property type="project" value="UniProtKB-SubCell"/>
</dbReference>
<feature type="domain" description="Membrane transport protein MMPL" evidence="7">
    <location>
        <begin position="73"/>
        <end position="166"/>
    </location>
</feature>
<comment type="subcellular location">
    <subcellularLocation>
        <location evidence="1">Membrane</location>
        <topology evidence="1">Multi-pass membrane protein</topology>
    </subcellularLocation>
</comment>
<dbReference type="EMBL" id="VSZQ01000026">
    <property type="protein sequence ID" value="TYR65277.1"/>
    <property type="molecule type" value="Genomic_DNA"/>
</dbReference>
<feature type="region of interest" description="Disordered" evidence="5">
    <location>
        <begin position="1"/>
        <end position="33"/>
    </location>
</feature>
<dbReference type="Pfam" id="PF03176">
    <property type="entry name" value="MMPL"/>
    <property type="match status" value="1"/>
</dbReference>
<evidence type="ECO:0000259" key="7">
    <source>
        <dbReference type="Pfam" id="PF03176"/>
    </source>
</evidence>
<dbReference type="AlphaFoldDB" id="A0A5D4JIF3"/>